<dbReference type="AlphaFoldDB" id="A0A8S1V6L9"/>
<comment type="caution">
    <text evidence="1">The sequence shown here is derived from an EMBL/GenBank/DDBJ whole genome shotgun (WGS) entry which is preliminary data.</text>
</comment>
<evidence type="ECO:0000313" key="1">
    <source>
        <dbReference type="EMBL" id="CAD8171592.1"/>
    </source>
</evidence>
<name>A0A8S1V6L9_PAROT</name>
<gene>
    <name evidence="1" type="ORF">POCTA_138.1.T0580211</name>
</gene>
<evidence type="ECO:0000313" key="2">
    <source>
        <dbReference type="Proteomes" id="UP000683925"/>
    </source>
</evidence>
<keyword evidence="2" id="KW-1185">Reference proteome</keyword>
<dbReference type="EMBL" id="CAJJDP010000057">
    <property type="protein sequence ID" value="CAD8171592.1"/>
    <property type="molecule type" value="Genomic_DNA"/>
</dbReference>
<proteinExistence type="predicted"/>
<reference evidence="1" key="1">
    <citation type="submission" date="2021-01" db="EMBL/GenBank/DDBJ databases">
        <authorList>
            <consortium name="Genoscope - CEA"/>
            <person name="William W."/>
        </authorList>
    </citation>
    <scope>NUCLEOTIDE SEQUENCE</scope>
</reference>
<organism evidence="1 2">
    <name type="scientific">Paramecium octaurelia</name>
    <dbReference type="NCBI Taxonomy" id="43137"/>
    <lineage>
        <taxon>Eukaryota</taxon>
        <taxon>Sar</taxon>
        <taxon>Alveolata</taxon>
        <taxon>Ciliophora</taxon>
        <taxon>Intramacronucleata</taxon>
        <taxon>Oligohymenophorea</taxon>
        <taxon>Peniculida</taxon>
        <taxon>Parameciidae</taxon>
        <taxon>Paramecium</taxon>
    </lineage>
</organism>
<dbReference type="Proteomes" id="UP000683925">
    <property type="component" value="Unassembled WGS sequence"/>
</dbReference>
<accession>A0A8S1V6L9</accession>
<protein>
    <submittedName>
        <fullName evidence="1">Uncharacterized protein</fullName>
    </submittedName>
</protein>
<sequence>MIIEFVLCKRIVKKKNNFKRYLNQECQIIKTNSKKSTLNQVFW</sequence>